<proteinExistence type="predicted"/>
<dbReference type="Proteomes" id="UP000326565">
    <property type="component" value="Unassembled WGS sequence"/>
</dbReference>
<feature type="signal peptide" evidence="1">
    <location>
        <begin position="1"/>
        <end position="25"/>
    </location>
</feature>
<protein>
    <recommendedName>
        <fullName evidence="4">Secreted protein</fullName>
    </recommendedName>
</protein>
<accession>A0A5N5X863</accession>
<feature type="chain" id="PRO_5025015514" description="Secreted protein" evidence="1">
    <location>
        <begin position="26"/>
        <end position="90"/>
    </location>
</feature>
<sequence length="90" mass="10400">MHSAGFGRLVHIFFLWLFFFSSVDNRMCFSCEVHNALAQVFFSLLVFPCLHTYFSYCPSFSRPGSVICSLLSFYHEIPLHITIVSKIKRG</sequence>
<gene>
    <name evidence="2" type="ORF">BDV29DRAFT_106580</name>
</gene>
<name>A0A5N5X863_9EURO</name>
<evidence type="ECO:0008006" key="4">
    <source>
        <dbReference type="Google" id="ProtNLM"/>
    </source>
</evidence>
<reference evidence="2 3" key="1">
    <citation type="submission" date="2019-04" db="EMBL/GenBank/DDBJ databases">
        <title>Friends and foes A comparative genomics study of 23 Aspergillus species from section Flavi.</title>
        <authorList>
            <consortium name="DOE Joint Genome Institute"/>
            <person name="Kjaerbolling I."/>
            <person name="Vesth T."/>
            <person name="Frisvad J.C."/>
            <person name="Nybo J.L."/>
            <person name="Theobald S."/>
            <person name="Kildgaard S."/>
            <person name="Isbrandt T."/>
            <person name="Kuo A."/>
            <person name="Sato A."/>
            <person name="Lyhne E.K."/>
            <person name="Kogle M.E."/>
            <person name="Wiebenga A."/>
            <person name="Kun R.S."/>
            <person name="Lubbers R.J."/>
            <person name="Makela M.R."/>
            <person name="Barry K."/>
            <person name="Chovatia M."/>
            <person name="Clum A."/>
            <person name="Daum C."/>
            <person name="Haridas S."/>
            <person name="He G."/>
            <person name="LaButti K."/>
            <person name="Lipzen A."/>
            <person name="Mondo S."/>
            <person name="Riley R."/>
            <person name="Salamov A."/>
            <person name="Simmons B.A."/>
            <person name="Magnuson J.K."/>
            <person name="Henrissat B."/>
            <person name="Mortensen U.H."/>
            <person name="Larsen T.O."/>
            <person name="Devries R.P."/>
            <person name="Grigoriev I.V."/>
            <person name="Machida M."/>
            <person name="Baker S.E."/>
            <person name="Andersen M.R."/>
        </authorList>
    </citation>
    <scope>NUCLEOTIDE SEQUENCE [LARGE SCALE GENOMIC DNA]</scope>
    <source>
        <strain evidence="2 3">CBS 151.66</strain>
    </source>
</reference>
<dbReference type="EMBL" id="ML732193">
    <property type="protein sequence ID" value="KAB8075500.1"/>
    <property type="molecule type" value="Genomic_DNA"/>
</dbReference>
<dbReference type="AlphaFoldDB" id="A0A5N5X863"/>
<keyword evidence="3" id="KW-1185">Reference proteome</keyword>
<organism evidence="2 3">
    <name type="scientific">Aspergillus leporis</name>
    <dbReference type="NCBI Taxonomy" id="41062"/>
    <lineage>
        <taxon>Eukaryota</taxon>
        <taxon>Fungi</taxon>
        <taxon>Dikarya</taxon>
        <taxon>Ascomycota</taxon>
        <taxon>Pezizomycotina</taxon>
        <taxon>Eurotiomycetes</taxon>
        <taxon>Eurotiomycetidae</taxon>
        <taxon>Eurotiales</taxon>
        <taxon>Aspergillaceae</taxon>
        <taxon>Aspergillus</taxon>
        <taxon>Aspergillus subgen. Circumdati</taxon>
    </lineage>
</organism>
<keyword evidence="1" id="KW-0732">Signal</keyword>
<dbReference type="OrthoDB" id="9984419at2759"/>
<evidence type="ECO:0000313" key="3">
    <source>
        <dbReference type="Proteomes" id="UP000326565"/>
    </source>
</evidence>
<evidence type="ECO:0000313" key="2">
    <source>
        <dbReference type="EMBL" id="KAB8075500.1"/>
    </source>
</evidence>
<evidence type="ECO:0000256" key="1">
    <source>
        <dbReference type="SAM" id="SignalP"/>
    </source>
</evidence>